<feature type="transmembrane region" description="Helical" evidence="4">
    <location>
        <begin position="355"/>
        <end position="378"/>
    </location>
</feature>
<organism evidence="5 6">
    <name type="scientific">Flavipsychrobacter stenotrophus</name>
    <dbReference type="NCBI Taxonomy" id="2077091"/>
    <lineage>
        <taxon>Bacteria</taxon>
        <taxon>Pseudomonadati</taxon>
        <taxon>Bacteroidota</taxon>
        <taxon>Chitinophagia</taxon>
        <taxon>Chitinophagales</taxon>
        <taxon>Chitinophagaceae</taxon>
        <taxon>Flavipsychrobacter</taxon>
    </lineage>
</organism>
<dbReference type="Proteomes" id="UP000239872">
    <property type="component" value="Unassembled WGS sequence"/>
</dbReference>
<feature type="transmembrane region" description="Helical" evidence="4">
    <location>
        <begin position="331"/>
        <end position="348"/>
    </location>
</feature>
<feature type="transmembrane region" description="Helical" evidence="4">
    <location>
        <begin position="181"/>
        <end position="198"/>
    </location>
</feature>
<feature type="transmembrane region" description="Helical" evidence="4">
    <location>
        <begin position="415"/>
        <end position="433"/>
    </location>
</feature>
<keyword evidence="6" id="KW-1185">Reference proteome</keyword>
<dbReference type="Gene3D" id="1.25.40.10">
    <property type="entry name" value="Tetratricopeptide repeat domain"/>
    <property type="match status" value="1"/>
</dbReference>
<evidence type="ECO:0000313" key="6">
    <source>
        <dbReference type="Proteomes" id="UP000239872"/>
    </source>
</evidence>
<keyword evidence="1" id="KW-0677">Repeat</keyword>
<keyword evidence="4" id="KW-0472">Membrane</keyword>
<feature type="repeat" description="TPR" evidence="3">
    <location>
        <begin position="584"/>
        <end position="617"/>
    </location>
</feature>
<evidence type="ECO:0000313" key="5">
    <source>
        <dbReference type="EMBL" id="PQJ08893.1"/>
    </source>
</evidence>
<protein>
    <submittedName>
        <fullName evidence="5">Uncharacterized protein</fullName>
    </submittedName>
</protein>
<dbReference type="InterPro" id="IPR052346">
    <property type="entry name" value="O-mannosyl-transferase_TMTC"/>
</dbReference>
<keyword evidence="4" id="KW-1133">Transmembrane helix</keyword>
<feature type="transmembrane region" description="Helical" evidence="4">
    <location>
        <begin position="125"/>
        <end position="143"/>
    </location>
</feature>
<dbReference type="SMART" id="SM00028">
    <property type="entry name" value="TPR"/>
    <property type="match status" value="3"/>
</dbReference>
<comment type="caution">
    <text evidence="5">The sequence shown here is derived from an EMBL/GenBank/DDBJ whole genome shotgun (WGS) entry which is preliminary data.</text>
</comment>
<sequence length="635" mass="70491">MQQTAPHTTTLIMRWLSSFRWQAFILAVICLIFYANTFQNGYALDDNPIIINNPSVQSGISGIPAILMGDAMENSFKQQNSNTRLEGGRYRPLSIVTFAIEQQVVGNNAPGVSNDKLLSDMHVRHMVNVLLYILSVIVLLQFLRKLISPNDSLAAFLAALLFAIHPLHTEVVANVKSRDEIMSLLFICLTFLMAFKYTSSKKIIHLISALSCFLLALLSKEYAIALVGLLPLAFFTLGKSSLKHSAIATLPYVIPLGIYISLRVIATSHSDAAVSTDILNNPYLYATGSQKAASIIAVVLDYIKLLFVPNALSCDYSFNQIPYSDFSSLKVWASIVVYGILIVMAWIFSKRQHVLGFAIALFLAFLLLVSNVLINIGAPMGERLAYHASLGFAIVLAWLISYLMNTARSQKAVQAMTGGSLLLIIVASAYITINRNKDWASDFTLFTKDVQTVPNSASANRYAGGAFIKYAEGINDERRNSGEKSSVLQVGMWYLNKALQIHPEYVDAIVNRGVGYIAQGKYDSAMADCKTVAEHYPNHSGLQYLSYNISDHYYKLALERCKVKDYNSAFPLFKKAIEASPKDPELWTFMGYAYYSNNDCVNTRYAAEQAMKLDPNNTKARKLIKMCADKETAIK</sequence>
<dbReference type="PROSITE" id="PS50005">
    <property type="entry name" value="TPR"/>
    <property type="match status" value="2"/>
</dbReference>
<reference evidence="5 6" key="1">
    <citation type="submission" date="2018-01" db="EMBL/GenBank/DDBJ databases">
        <title>A novel member of the phylum Bacteroidetes isolated from glacier ice.</title>
        <authorList>
            <person name="Liu Q."/>
            <person name="Xin Y.-H."/>
        </authorList>
    </citation>
    <scope>NUCLEOTIDE SEQUENCE [LARGE SCALE GENOMIC DNA]</scope>
    <source>
        <strain evidence="5 6">RB1R16</strain>
    </source>
</reference>
<name>A0A2S7SPQ6_9BACT</name>
<evidence type="ECO:0000256" key="1">
    <source>
        <dbReference type="ARBA" id="ARBA00022737"/>
    </source>
</evidence>
<evidence type="ECO:0000256" key="2">
    <source>
        <dbReference type="ARBA" id="ARBA00022803"/>
    </source>
</evidence>
<dbReference type="AlphaFoldDB" id="A0A2S7SPQ6"/>
<evidence type="ECO:0000256" key="4">
    <source>
        <dbReference type="SAM" id="Phobius"/>
    </source>
</evidence>
<keyword evidence="4" id="KW-0812">Transmembrane</keyword>
<dbReference type="RefSeq" id="WP_105041321.1">
    <property type="nucleotide sequence ID" value="NZ_PPSL01000010.1"/>
</dbReference>
<dbReference type="EMBL" id="PPSL01000010">
    <property type="protein sequence ID" value="PQJ08893.1"/>
    <property type="molecule type" value="Genomic_DNA"/>
</dbReference>
<gene>
    <name evidence="5" type="ORF">CJD36_021735</name>
</gene>
<dbReference type="InterPro" id="IPR019734">
    <property type="entry name" value="TPR_rpt"/>
</dbReference>
<feature type="transmembrane region" description="Helical" evidence="4">
    <location>
        <begin position="384"/>
        <end position="403"/>
    </location>
</feature>
<dbReference type="SUPFAM" id="SSF48452">
    <property type="entry name" value="TPR-like"/>
    <property type="match status" value="1"/>
</dbReference>
<dbReference type="PANTHER" id="PTHR44227">
    <property type="match status" value="1"/>
</dbReference>
<dbReference type="OrthoDB" id="98874at2"/>
<accession>A0A2S7SPQ6</accession>
<feature type="repeat" description="TPR" evidence="3">
    <location>
        <begin position="550"/>
        <end position="583"/>
    </location>
</feature>
<dbReference type="InterPro" id="IPR011990">
    <property type="entry name" value="TPR-like_helical_dom_sf"/>
</dbReference>
<dbReference type="PANTHER" id="PTHR44227:SF3">
    <property type="entry name" value="PROTEIN O-MANNOSYL-TRANSFERASE TMTC4"/>
    <property type="match status" value="1"/>
</dbReference>
<evidence type="ECO:0000256" key="3">
    <source>
        <dbReference type="PROSITE-ProRule" id="PRU00339"/>
    </source>
</evidence>
<proteinExistence type="predicted"/>
<feature type="transmembrane region" description="Helical" evidence="4">
    <location>
        <begin position="21"/>
        <end position="38"/>
    </location>
</feature>
<feature type="transmembrane region" description="Helical" evidence="4">
    <location>
        <begin position="246"/>
        <end position="266"/>
    </location>
</feature>
<feature type="transmembrane region" description="Helical" evidence="4">
    <location>
        <begin position="152"/>
        <end position="169"/>
    </location>
</feature>
<keyword evidence="2 3" id="KW-0802">TPR repeat</keyword>
<feature type="transmembrane region" description="Helical" evidence="4">
    <location>
        <begin position="210"/>
        <end position="234"/>
    </location>
</feature>